<dbReference type="PANTHER" id="PTHR42769:SF3">
    <property type="entry name" value="SUPEROXIDE DISMUTASE [FE] 2, CHLOROPLASTIC"/>
    <property type="match status" value="1"/>
</dbReference>
<evidence type="ECO:0000313" key="11">
    <source>
        <dbReference type="Proteomes" id="UP000434044"/>
    </source>
</evidence>
<dbReference type="EMBL" id="WNKT01000013">
    <property type="protein sequence ID" value="MTW21064.1"/>
    <property type="molecule type" value="Genomic_DNA"/>
</dbReference>
<organism evidence="10 11">
    <name type="scientific">Allochromatium palmeri</name>
    <dbReference type="NCBI Taxonomy" id="231048"/>
    <lineage>
        <taxon>Bacteria</taxon>
        <taxon>Pseudomonadati</taxon>
        <taxon>Pseudomonadota</taxon>
        <taxon>Gammaproteobacteria</taxon>
        <taxon>Chromatiales</taxon>
        <taxon>Chromatiaceae</taxon>
        <taxon>Allochromatium</taxon>
    </lineage>
</organism>
<dbReference type="InterPro" id="IPR036324">
    <property type="entry name" value="Mn/Fe_SOD_N_sf"/>
</dbReference>
<keyword evidence="3 7" id="KW-0560">Oxidoreductase</keyword>
<keyword evidence="2 6" id="KW-0479">Metal-binding</keyword>
<dbReference type="InterPro" id="IPR036314">
    <property type="entry name" value="SOD_C_sf"/>
</dbReference>
<dbReference type="Pfam" id="PF00081">
    <property type="entry name" value="Sod_Fe_N"/>
    <property type="match status" value="1"/>
</dbReference>
<dbReference type="SUPFAM" id="SSF46609">
    <property type="entry name" value="Fe,Mn superoxide dismutase (SOD), N-terminal domain"/>
    <property type="match status" value="1"/>
</dbReference>
<evidence type="ECO:0000256" key="7">
    <source>
        <dbReference type="RuleBase" id="RU000414"/>
    </source>
</evidence>
<dbReference type="OrthoDB" id="9803125at2"/>
<dbReference type="AlphaFoldDB" id="A0A6N8EFE8"/>
<evidence type="ECO:0000256" key="5">
    <source>
        <dbReference type="ARBA" id="ARBA00049204"/>
    </source>
</evidence>
<evidence type="ECO:0000256" key="2">
    <source>
        <dbReference type="ARBA" id="ARBA00022723"/>
    </source>
</evidence>
<evidence type="ECO:0000256" key="1">
    <source>
        <dbReference type="ARBA" id="ARBA00008714"/>
    </source>
</evidence>
<gene>
    <name evidence="10" type="ORF">GJ668_08120</name>
</gene>
<dbReference type="GO" id="GO:0004784">
    <property type="term" value="F:superoxide dismutase activity"/>
    <property type="evidence" value="ECO:0007669"/>
    <property type="project" value="UniProtKB-EC"/>
</dbReference>
<evidence type="ECO:0000259" key="9">
    <source>
        <dbReference type="Pfam" id="PF02777"/>
    </source>
</evidence>
<dbReference type="GO" id="GO:0046914">
    <property type="term" value="F:transition metal ion binding"/>
    <property type="evidence" value="ECO:0007669"/>
    <property type="project" value="UniProtKB-ARBA"/>
</dbReference>
<dbReference type="Gene3D" id="1.10.287.990">
    <property type="entry name" value="Fe,Mn superoxide dismutase (SOD) domain"/>
    <property type="match status" value="1"/>
</dbReference>
<dbReference type="Pfam" id="PF02777">
    <property type="entry name" value="Sod_Fe_C"/>
    <property type="match status" value="1"/>
</dbReference>
<proteinExistence type="inferred from homology"/>
<comment type="caution">
    <text evidence="10">The sequence shown here is derived from an EMBL/GenBank/DDBJ whole genome shotgun (WGS) entry which is preliminary data.</text>
</comment>
<feature type="binding site" evidence="6">
    <location>
        <position position="161"/>
    </location>
    <ligand>
        <name>Mn(2+)</name>
        <dbReference type="ChEBI" id="CHEBI:29035"/>
    </ligand>
</feature>
<sequence length="199" mass="22157">MTHRLPDLPYPADALEPRMSSETLSLHHGKHHATYVEKLNALIEGAAFGDATLSDIVAQAHGGIFNNAAQAWNHAFFWNCLRPDGGGDPRGDLAAAIDRDFGSTEALRQEFSSQLMTLFGSGWVWLAKDSDGKLSVESCGNAGNPITDGKLPILTCDIWEHAYYVDYRNQKKDYIDAFWHLVNWDFAAENFDRDAPFEP</sequence>
<feature type="domain" description="Manganese/iron superoxide dismutase C-terminal" evidence="9">
    <location>
        <begin position="89"/>
        <end position="189"/>
    </location>
</feature>
<dbReference type="Gene3D" id="3.55.40.20">
    <property type="entry name" value="Iron/manganese superoxide dismutase, C-terminal domain"/>
    <property type="match status" value="1"/>
</dbReference>
<dbReference type="InterPro" id="IPR019831">
    <property type="entry name" value="Mn/Fe_SOD_N"/>
</dbReference>
<dbReference type="FunFam" id="3.55.40.20:FF:000001">
    <property type="entry name" value="Superoxide dismutase"/>
    <property type="match status" value="1"/>
</dbReference>
<keyword evidence="4" id="KW-0408">Iron</keyword>
<dbReference type="InterPro" id="IPR001189">
    <property type="entry name" value="Mn/Fe_SOD"/>
</dbReference>
<comment type="similarity">
    <text evidence="1 7">Belongs to the iron/manganese superoxide dismutase family.</text>
</comment>
<comment type="function">
    <text evidence="7">Destroys radicals which are normally produced within the cells and which are toxic to biological systems.</text>
</comment>
<dbReference type="PRINTS" id="PR01703">
    <property type="entry name" value="MNSODISMTASE"/>
</dbReference>
<evidence type="ECO:0000313" key="10">
    <source>
        <dbReference type="EMBL" id="MTW21064.1"/>
    </source>
</evidence>
<name>A0A6N8EFE8_9GAMM</name>
<dbReference type="EC" id="1.15.1.1" evidence="7"/>
<evidence type="ECO:0000259" key="8">
    <source>
        <dbReference type="Pfam" id="PF00081"/>
    </source>
</evidence>
<dbReference type="RefSeq" id="WP_155449655.1">
    <property type="nucleotide sequence ID" value="NZ_WNKT01000013.1"/>
</dbReference>
<dbReference type="InterPro" id="IPR019833">
    <property type="entry name" value="Mn/Fe_SOD_BS"/>
</dbReference>
<feature type="domain" description="Manganese/iron superoxide dismutase N-terminal" evidence="8">
    <location>
        <begin position="2"/>
        <end position="81"/>
    </location>
</feature>
<comment type="catalytic activity">
    <reaction evidence="5 7">
        <text>2 superoxide + 2 H(+) = H2O2 + O2</text>
        <dbReference type="Rhea" id="RHEA:20696"/>
        <dbReference type="ChEBI" id="CHEBI:15378"/>
        <dbReference type="ChEBI" id="CHEBI:15379"/>
        <dbReference type="ChEBI" id="CHEBI:16240"/>
        <dbReference type="ChEBI" id="CHEBI:18421"/>
        <dbReference type="EC" id="1.15.1.1"/>
    </reaction>
</comment>
<dbReference type="SUPFAM" id="SSF54719">
    <property type="entry name" value="Fe,Mn superoxide dismutase (SOD), C-terminal domain"/>
    <property type="match status" value="1"/>
</dbReference>
<evidence type="ECO:0000256" key="3">
    <source>
        <dbReference type="ARBA" id="ARBA00023002"/>
    </source>
</evidence>
<feature type="binding site" evidence="6">
    <location>
        <position position="27"/>
    </location>
    <ligand>
        <name>Mn(2+)</name>
        <dbReference type="ChEBI" id="CHEBI:29035"/>
    </ligand>
</feature>
<dbReference type="FunFam" id="1.10.287.990:FF:000002">
    <property type="entry name" value="Superoxide dismutase"/>
    <property type="match status" value="1"/>
</dbReference>
<dbReference type="PROSITE" id="PS00088">
    <property type="entry name" value="SOD_MN"/>
    <property type="match status" value="1"/>
</dbReference>
<evidence type="ECO:0000256" key="6">
    <source>
        <dbReference type="PIRSR" id="PIRSR000349-1"/>
    </source>
</evidence>
<feature type="binding site" evidence="6">
    <location>
        <position position="74"/>
    </location>
    <ligand>
        <name>Mn(2+)</name>
        <dbReference type="ChEBI" id="CHEBI:29035"/>
    </ligand>
</feature>
<keyword evidence="11" id="KW-1185">Reference proteome</keyword>
<dbReference type="PANTHER" id="PTHR42769">
    <property type="entry name" value="SUPEROXIDE DISMUTASE"/>
    <property type="match status" value="1"/>
</dbReference>
<protein>
    <recommendedName>
        <fullName evidence="7">Superoxide dismutase</fullName>
        <ecNumber evidence="7">1.15.1.1</ecNumber>
    </recommendedName>
</protein>
<dbReference type="PIRSF" id="PIRSF000349">
    <property type="entry name" value="SODismutase"/>
    <property type="match status" value="1"/>
</dbReference>
<dbReference type="GO" id="GO:0005737">
    <property type="term" value="C:cytoplasm"/>
    <property type="evidence" value="ECO:0007669"/>
    <property type="project" value="UniProtKB-ARBA"/>
</dbReference>
<feature type="binding site" evidence="6">
    <location>
        <position position="157"/>
    </location>
    <ligand>
        <name>Mn(2+)</name>
        <dbReference type="ChEBI" id="CHEBI:29035"/>
    </ligand>
</feature>
<dbReference type="InterPro" id="IPR019832">
    <property type="entry name" value="Mn/Fe_SOD_C"/>
</dbReference>
<dbReference type="Proteomes" id="UP000434044">
    <property type="component" value="Unassembled WGS sequence"/>
</dbReference>
<evidence type="ECO:0000256" key="4">
    <source>
        <dbReference type="ARBA" id="ARBA00023004"/>
    </source>
</evidence>
<reference evidence="10 11" key="1">
    <citation type="submission" date="2019-11" db="EMBL/GenBank/DDBJ databases">
        <title>Whole-genome sequence of the anaerobic purple sulfur bacterium Allochromatium palmeri DSM 15591.</title>
        <authorList>
            <person name="Kyndt J.A."/>
            <person name="Meyer T.E."/>
        </authorList>
    </citation>
    <scope>NUCLEOTIDE SEQUENCE [LARGE SCALE GENOMIC DNA]</scope>
    <source>
        <strain evidence="10 11">DSM 15591</strain>
    </source>
</reference>
<accession>A0A6N8EFE8</accession>